<evidence type="ECO:0000313" key="4">
    <source>
        <dbReference type="Proteomes" id="UP000637423"/>
    </source>
</evidence>
<keyword evidence="4" id="KW-1185">Reference proteome</keyword>
<reference evidence="3" key="2">
    <citation type="submission" date="2020-09" db="EMBL/GenBank/DDBJ databases">
        <authorList>
            <person name="Sun Q."/>
            <person name="Zhou Y."/>
        </authorList>
    </citation>
    <scope>NUCLEOTIDE SEQUENCE</scope>
    <source>
        <strain evidence="3">CGMCC 1.10998</strain>
    </source>
</reference>
<gene>
    <name evidence="3" type="ORF">GCM10011396_56930</name>
</gene>
<dbReference type="InterPro" id="IPR024402">
    <property type="entry name" value="DUF2726"/>
</dbReference>
<accession>A0A916V2I0</accession>
<proteinExistence type="predicted"/>
<organism evidence="3 4">
    <name type="scientific">Undibacterium terreum</name>
    <dbReference type="NCBI Taxonomy" id="1224302"/>
    <lineage>
        <taxon>Bacteria</taxon>
        <taxon>Pseudomonadati</taxon>
        <taxon>Pseudomonadota</taxon>
        <taxon>Betaproteobacteria</taxon>
        <taxon>Burkholderiales</taxon>
        <taxon>Oxalobacteraceae</taxon>
        <taxon>Undibacterium</taxon>
    </lineage>
</organism>
<keyword evidence="1" id="KW-0472">Membrane</keyword>
<evidence type="ECO:0000313" key="3">
    <source>
        <dbReference type="EMBL" id="GGD01983.1"/>
    </source>
</evidence>
<dbReference type="Proteomes" id="UP000637423">
    <property type="component" value="Unassembled WGS sequence"/>
</dbReference>
<feature type="transmembrane region" description="Helical" evidence="1">
    <location>
        <begin position="6"/>
        <end position="23"/>
    </location>
</feature>
<keyword evidence="1" id="KW-0812">Transmembrane</keyword>
<name>A0A916V2I0_9BURK</name>
<dbReference type="RefSeq" id="WP_188569577.1">
    <property type="nucleotide sequence ID" value="NZ_BMED01000011.1"/>
</dbReference>
<protein>
    <recommendedName>
        <fullName evidence="2">DUF2726 domain-containing protein</fullName>
    </recommendedName>
</protein>
<dbReference type="Pfam" id="PF10881">
    <property type="entry name" value="DUF2726"/>
    <property type="match status" value="1"/>
</dbReference>
<sequence length="173" mass="19390">MNMTYLAYILIVFALGAAGWFIYSRQNRSEFDFRKKKPLSDSGELMYWRLAKALPEHLVFTQVSLPRILSSSHAEARSSIAMQAVSFLICEKDLNIVAAIDIEEKSPSRGRKQADEAKKFALDKAGIKLIRWKSAALPVETEILSRVLGIRPKAPPLKVVPQQSFDTENGTHG</sequence>
<reference evidence="3" key="1">
    <citation type="journal article" date="2014" name="Int. J. Syst. Evol. Microbiol.">
        <title>Complete genome sequence of Corynebacterium casei LMG S-19264T (=DSM 44701T), isolated from a smear-ripened cheese.</title>
        <authorList>
            <consortium name="US DOE Joint Genome Institute (JGI-PGF)"/>
            <person name="Walter F."/>
            <person name="Albersmeier A."/>
            <person name="Kalinowski J."/>
            <person name="Ruckert C."/>
        </authorList>
    </citation>
    <scope>NUCLEOTIDE SEQUENCE</scope>
    <source>
        <strain evidence="3">CGMCC 1.10998</strain>
    </source>
</reference>
<evidence type="ECO:0000256" key="1">
    <source>
        <dbReference type="SAM" id="Phobius"/>
    </source>
</evidence>
<feature type="domain" description="DUF2726" evidence="2">
    <location>
        <begin position="40"/>
        <end position="140"/>
    </location>
</feature>
<dbReference type="EMBL" id="BMED01000011">
    <property type="protein sequence ID" value="GGD01983.1"/>
    <property type="molecule type" value="Genomic_DNA"/>
</dbReference>
<evidence type="ECO:0000259" key="2">
    <source>
        <dbReference type="Pfam" id="PF10881"/>
    </source>
</evidence>
<comment type="caution">
    <text evidence="3">The sequence shown here is derived from an EMBL/GenBank/DDBJ whole genome shotgun (WGS) entry which is preliminary data.</text>
</comment>
<dbReference type="AlphaFoldDB" id="A0A916V2I0"/>
<keyword evidence="1" id="KW-1133">Transmembrane helix</keyword>